<evidence type="ECO:0000256" key="4">
    <source>
        <dbReference type="ARBA" id="ARBA00022989"/>
    </source>
</evidence>
<evidence type="ECO:0000256" key="2">
    <source>
        <dbReference type="ARBA" id="ARBA00007362"/>
    </source>
</evidence>
<feature type="transmembrane region" description="Helical" evidence="6">
    <location>
        <begin position="244"/>
        <end position="264"/>
    </location>
</feature>
<dbReference type="AlphaFoldDB" id="A0A1Y3PBF4"/>
<comment type="caution">
    <text evidence="8">The sequence shown here is derived from an EMBL/GenBank/DDBJ whole genome shotgun (WGS) entry which is preliminary data.</text>
</comment>
<dbReference type="Gene3D" id="1.10.3730.20">
    <property type="match status" value="2"/>
</dbReference>
<evidence type="ECO:0000256" key="1">
    <source>
        <dbReference type="ARBA" id="ARBA00004127"/>
    </source>
</evidence>
<evidence type="ECO:0000259" key="7">
    <source>
        <dbReference type="Pfam" id="PF00892"/>
    </source>
</evidence>
<evidence type="ECO:0000313" key="9">
    <source>
        <dbReference type="Proteomes" id="UP000196475"/>
    </source>
</evidence>
<dbReference type="SUPFAM" id="SSF103481">
    <property type="entry name" value="Multidrug resistance efflux transporter EmrE"/>
    <property type="match status" value="2"/>
</dbReference>
<keyword evidence="4 6" id="KW-1133">Transmembrane helix</keyword>
<dbReference type="Pfam" id="PF00892">
    <property type="entry name" value="EamA"/>
    <property type="match status" value="2"/>
</dbReference>
<feature type="transmembrane region" description="Helical" evidence="6">
    <location>
        <begin position="270"/>
        <end position="288"/>
    </location>
</feature>
<gene>
    <name evidence="8" type="ORF">BAA01_05910</name>
</gene>
<evidence type="ECO:0000256" key="5">
    <source>
        <dbReference type="ARBA" id="ARBA00023136"/>
    </source>
</evidence>
<feature type="transmembrane region" description="Helical" evidence="6">
    <location>
        <begin position="7"/>
        <end position="27"/>
    </location>
</feature>
<feature type="transmembrane region" description="Helical" evidence="6">
    <location>
        <begin position="148"/>
        <end position="167"/>
    </location>
</feature>
<accession>A0A1Y3PBF4</accession>
<name>A0A1Y3PBF4_9BACI</name>
<dbReference type="InterPro" id="IPR050638">
    <property type="entry name" value="AA-Vitamin_Transporters"/>
</dbReference>
<organism evidence="8 9">
    <name type="scientific">Bacillus thermozeamaize</name>
    <dbReference type="NCBI Taxonomy" id="230954"/>
    <lineage>
        <taxon>Bacteria</taxon>
        <taxon>Bacillati</taxon>
        <taxon>Bacillota</taxon>
        <taxon>Bacilli</taxon>
        <taxon>Bacillales</taxon>
        <taxon>Bacillaceae</taxon>
        <taxon>Bacillus</taxon>
    </lineage>
</organism>
<evidence type="ECO:0000256" key="6">
    <source>
        <dbReference type="SAM" id="Phobius"/>
    </source>
</evidence>
<dbReference type="Proteomes" id="UP000196475">
    <property type="component" value="Unassembled WGS sequence"/>
</dbReference>
<feature type="transmembrane region" description="Helical" evidence="6">
    <location>
        <begin position="94"/>
        <end position="112"/>
    </location>
</feature>
<dbReference type="EMBL" id="LZRT01000121">
    <property type="protein sequence ID" value="OUM84671.1"/>
    <property type="molecule type" value="Genomic_DNA"/>
</dbReference>
<evidence type="ECO:0000256" key="3">
    <source>
        <dbReference type="ARBA" id="ARBA00022692"/>
    </source>
</evidence>
<feature type="transmembrane region" description="Helical" evidence="6">
    <location>
        <begin position="179"/>
        <end position="201"/>
    </location>
</feature>
<dbReference type="InterPro" id="IPR037185">
    <property type="entry name" value="EmrE-like"/>
</dbReference>
<feature type="transmembrane region" description="Helical" evidence="6">
    <location>
        <begin position="33"/>
        <end position="54"/>
    </location>
</feature>
<comment type="similarity">
    <text evidence="2">Belongs to the EamA transporter family.</text>
</comment>
<feature type="transmembrane region" description="Helical" evidence="6">
    <location>
        <begin position="119"/>
        <end position="136"/>
    </location>
</feature>
<feature type="domain" description="EamA" evidence="7">
    <location>
        <begin position="9"/>
        <end position="135"/>
    </location>
</feature>
<dbReference type="PANTHER" id="PTHR32322:SF2">
    <property type="entry name" value="EAMA DOMAIN-CONTAINING PROTEIN"/>
    <property type="match status" value="1"/>
</dbReference>
<comment type="subcellular location">
    <subcellularLocation>
        <location evidence="1">Endomembrane system</location>
        <topology evidence="1">Multi-pass membrane protein</topology>
    </subcellularLocation>
</comment>
<protein>
    <recommendedName>
        <fullName evidence="7">EamA domain-containing protein</fullName>
    </recommendedName>
</protein>
<dbReference type="InterPro" id="IPR000620">
    <property type="entry name" value="EamA_dom"/>
</dbReference>
<proteinExistence type="inferred from homology"/>
<evidence type="ECO:0000313" key="8">
    <source>
        <dbReference type="EMBL" id="OUM84671.1"/>
    </source>
</evidence>
<keyword evidence="5 6" id="KW-0472">Membrane</keyword>
<feature type="transmembrane region" description="Helical" evidence="6">
    <location>
        <begin position="213"/>
        <end position="237"/>
    </location>
</feature>
<feature type="transmembrane region" description="Helical" evidence="6">
    <location>
        <begin position="66"/>
        <end position="88"/>
    </location>
</feature>
<feature type="domain" description="EamA" evidence="7">
    <location>
        <begin position="154"/>
        <end position="287"/>
    </location>
</feature>
<sequence length="292" mass="32158">MNVRTGTAFALLSFIWGSTYLFIKIGLAYWPPFLLASLRNLLACVAVVLLVMALGKPSPKSWRQWWPPLLFALFNGSAFALIFWGQQYIPSGEAAVLVGTMPLFSLFLAVVWNKERISWFQFLAVIMGILGVVFATEVYKGGWSPQNAIQLLAETAMIGAACFYAISYAINKRYFAGDIYWNTAIHLGASGVYLLCLSIFLDRPVQLASVDMTGWWALLYLAIPGSALAYWLMFYLIKHLDSVTVSYVTLINPIVAVILGVLVLSEPLTGAIILGTALVTAGAWLVSLPKER</sequence>
<dbReference type="GO" id="GO:0016020">
    <property type="term" value="C:membrane"/>
    <property type="evidence" value="ECO:0007669"/>
    <property type="project" value="UniProtKB-SubCell"/>
</dbReference>
<dbReference type="PANTHER" id="PTHR32322">
    <property type="entry name" value="INNER MEMBRANE TRANSPORTER"/>
    <property type="match status" value="1"/>
</dbReference>
<keyword evidence="3 6" id="KW-0812">Transmembrane</keyword>
<reference evidence="9" key="1">
    <citation type="submission" date="2016-06" db="EMBL/GenBank/DDBJ databases">
        <authorList>
            <person name="Nascimento L."/>
            <person name="Pereira R.V."/>
            <person name="Martins L.F."/>
            <person name="Quaggio R.B."/>
            <person name="Silva A.M."/>
            <person name="Setubal J.C."/>
        </authorList>
    </citation>
    <scope>NUCLEOTIDE SEQUENCE [LARGE SCALE GENOMIC DNA]</scope>
</reference>